<reference evidence="3 4" key="1">
    <citation type="submission" date="2019-04" db="EMBL/GenBank/DDBJ databases">
        <title>The sequence and de novo assembly of Takifugu bimaculatus genome using PacBio and Hi-C technologies.</title>
        <authorList>
            <person name="Xu P."/>
            <person name="Liu B."/>
            <person name="Zhou Z."/>
        </authorList>
    </citation>
    <scope>NUCLEOTIDE SEQUENCE [LARGE SCALE GENOMIC DNA]</scope>
    <source>
        <strain evidence="3">TB-2018</strain>
        <tissue evidence="3">Muscle</tissue>
    </source>
</reference>
<gene>
    <name evidence="3" type="ORF">fugu_010032</name>
</gene>
<keyword evidence="2" id="KW-0812">Transmembrane</keyword>
<feature type="transmembrane region" description="Helical" evidence="2">
    <location>
        <begin position="181"/>
        <end position="203"/>
    </location>
</feature>
<evidence type="ECO:0000256" key="2">
    <source>
        <dbReference type="SAM" id="Phobius"/>
    </source>
</evidence>
<keyword evidence="4" id="KW-1185">Reference proteome</keyword>
<dbReference type="Proteomes" id="UP000516260">
    <property type="component" value="Chromosome 10"/>
</dbReference>
<keyword evidence="2" id="KW-1133">Transmembrane helix</keyword>
<sequence length="211" mass="23761">METATAGDMHSYPGWEPEPGVAQLPDSVPGSPVTPVTKKAKLNRTISKLQNNIAKRAKHRKNNDRLTTLIKKIQLLIRSHRFTCHSVLQRRLYSWFLLEQLPTVAGQTSRNEVPESFQSYSPLQINSLKMFNPISHDDGLIPAIMLLLIALKMLKCLNLFLEITGLAKHTAPVFLFLVYRAFRAVGSATLCYLVGSLEVCGAFKARQRWEC</sequence>
<dbReference type="AlphaFoldDB" id="A0A4Z2CEG3"/>
<feature type="transmembrane region" description="Helical" evidence="2">
    <location>
        <begin position="139"/>
        <end position="161"/>
    </location>
</feature>
<organism evidence="3 4">
    <name type="scientific">Takifugu bimaculatus</name>
    <dbReference type="NCBI Taxonomy" id="433685"/>
    <lineage>
        <taxon>Eukaryota</taxon>
        <taxon>Metazoa</taxon>
        <taxon>Chordata</taxon>
        <taxon>Craniata</taxon>
        <taxon>Vertebrata</taxon>
        <taxon>Euteleostomi</taxon>
        <taxon>Actinopterygii</taxon>
        <taxon>Neopterygii</taxon>
        <taxon>Teleostei</taxon>
        <taxon>Neoteleostei</taxon>
        <taxon>Acanthomorphata</taxon>
        <taxon>Eupercaria</taxon>
        <taxon>Tetraodontiformes</taxon>
        <taxon>Tetradontoidea</taxon>
        <taxon>Tetraodontidae</taxon>
        <taxon>Takifugu</taxon>
    </lineage>
</organism>
<comment type="caution">
    <text evidence="3">The sequence shown here is derived from an EMBL/GenBank/DDBJ whole genome shotgun (WGS) entry which is preliminary data.</text>
</comment>
<evidence type="ECO:0000256" key="1">
    <source>
        <dbReference type="SAM" id="MobiDB-lite"/>
    </source>
</evidence>
<protein>
    <submittedName>
        <fullName evidence="3">Uncharacterized protein</fullName>
    </submittedName>
</protein>
<evidence type="ECO:0000313" key="4">
    <source>
        <dbReference type="Proteomes" id="UP000516260"/>
    </source>
</evidence>
<keyword evidence="2" id="KW-0472">Membrane</keyword>
<feature type="region of interest" description="Disordered" evidence="1">
    <location>
        <begin position="1"/>
        <end position="36"/>
    </location>
</feature>
<evidence type="ECO:0000313" key="3">
    <source>
        <dbReference type="EMBL" id="TNN02545.1"/>
    </source>
</evidence>
<accession>A0A4Z2CEG3</accession>
<dbReference type="EMBL" id="SWLE01000002">
    <property type="protein sequence ID" value="TNN02545.1"/>
    <property type="molecule type" value="Genomic_DNA"/>
</dbReference>
<proteinExistence type="predicted"/>
<name>A0A4Z2CEG3_9TELE</name>